<dbReference type="SUPFAM" id="SSF52540">
    <property type="entry name" value="P-loop containing nucleoside triphosphate hydrolases"/>
    <property type="match status" value="1"/>
</dbReference>
<dbReference type="PIRSF" id="PIRSF026760">
    <property type="entry name" value="UCP026760"/>
    <property type="match status" value="1"/>
</dbReference>
<evidence type="ECO:0000313" key="4">
    <source>
        <dbReference type="Proteomes" id="UP001172083"/>
    </source>
</evidence>
<dbReference type="Proteomes" id="UP001172083">
    <property type="component" value="Unassembled WGS sequence"/>
</dbReference>
<dbReference type="Gene3D" id="3.40.50.300">
    <property type="entry name" value="P-loop containing nucleotide triphosphate hydrolases"/>
    <property type="match status" value="1"/>
</dbReference>
<reference evidence="3" key="1">
    <citation type="submission" date="2023-06" db="EMBL/GenBank/DDBJ databases">
        <title>Genomic of Agaribacillus aureum.</title>
        <authorList>
            <person name="Wang G."/>
        </authorList>
    </citation>
    <scope>NUCLEOTIDE SEQUENCE</scope>
    <source>
        <strain evidence="3">BMA12</strain>
    </source>
</reference>
<dbReference type="EMBL" id="JAUJEB010000004">
    <property type="protein sequence ID" value="MDN5214286.1"/>
    <property type="molecule type" value="Genomic_DNA"/>
</dbReference>
<evidence type="ECO:0000259" key="2">
    <source>
        <dbReference type="Pfam" id="PF17396"/>
    </source>
</evidence>
<dbReference type="PANTHER" id="PTHR40690">
    <property type="entry name" value="GLL3100 PROTEIN"/>
    <property type="match status" value="1"/>
</dbReference>
<feature type="domain" description="D-glutamate N-acetyltransferase-like N-terminal" evidence="2">
    <location>
        <begin position="52"/>
        <end position="148"/>
    </location>
</feature>
<dbReference type="Pfam" id="PF07755">
    <property type="entry name" value="DUF1611"/>
    <property type="match status" value="1"/>
</dbReference>
<proteinExistence type="predicted"/>
<dbReference type="RefSeq" id="WP_346759620.1">
    <property type="nucleotide sequence ID" value="NZ_JAUJEB010000004.1"/>
</dbReference>
<protein>
    <submittedName>
        <fullName evidence="3">DUF1611 domain-containing protein</fullName>
    </submittedName>
</protein>
<dbReference type="InterPro" id="IPR011669">
    <property type="entry name" value="DgcN-like"/>
</dbReference>
<dbReference type="InterPro" id="IPR035402">
    <property type="entry name" value="DgcN-like_N"/>
</dbReference>
<evidence type="ECO:0000259" key="1">
    <source>
        <dbReference type="Pfam" id="PF07755"/>
    </source>
</evidence>
<dbReference type="PANTHER" id="PTHR40690:SF1">
    <property type="entry name" value="DUF1611 DOMAIN-CONTAINING PROTEIN"/>
    <property type="match status" value="1"/>
</dbReference>
<evidence type="ECO:0000313" key="3">
    <source>
        <dbReference type="EMBL" id="MDN5214286.1"/>
    </source>
</evidence>
<keyword evidence="4" id="KW-1185">Reference proteome</keyword>
<dbReference type="InterPro" id="IPR027417">
    <property type="entry name" value="P-loop_NTPase"/>
</dbReference>
<gene>
    <name evidence="3" type="ORF">QQ020_19565</name>
</gene>
<accession>A0ABT8LB51</accession>
<organism evidence="3 4">
    <name type="scientific">Agaribacillus aureus</name>
    <dbReference type="NCBI Taxonomy" id="3051825"/>
    <lineage>
        <taxon>Bacteria</taxon>
        <taxon>Pseudomonadati</taxon>
        <taxon>Bacteroidota</taxon>
        <taxon>Cytophagia</taxon>
        <taxon>Cytophagales</taxon>
        <taxon>Splendidivirgaceae</taxon>
        <taxon>Agaribacillus</taxon>
    </lineage>
</organism>
<feature type="domain" description="D-glutamate N-acetyltransferase-like C-terminal" evidence="1">
    <location>
        <begin position="155"/>
        <end position="353"/>
    </location>
</feature>
<dbReference type="Gene3D" id="3.40.50.720">
    <property type="entry name" value="NAD(P)-binding Rossmann-like Domain"/>
    <property type="match status" value="1"/>
</dbReference>
<sequence length="364" mass="39685">MTTVQRMIDPELTGTACIITGDLLETIHAKTAHGLIRESKRFEIVGVIDNKAANRDAGEVLDGQYRNIPILSSIAQLIEKNGNRPEYAIIGMATKGGILPPSLYPVISEVLSHGIHIVNGLHQPLSGISELSDLAKKNEAILYDIRKPKPFEDLHFWDGKIQEVNCLKIGVLGTDCSIGKRTTTKLLNNALNQAGIKSEMIFTGQTGWLQGTKYGFIFDATPNDFIPGELENAMYSCWKNEQPEVMLIEGQASLKNPGGPCGSEFIVSGRLDGVILQHHPIRTHYSNLEYFPATIPDALEDVKIIELLGCDTWALTVNTADMTAAQISASKEDLATRSGLPVVSPLVDGMGGLVEVIKRKMIKV</sequence>
<name>A0ABT8LB51_9BACT</name>
<dbReference type="InterPro" id="IPR035086">
    <property type="entry name" value="DgcN-like_C"/>
</dbReference>
<dbReference type="Pfam" id="PF17396">
    <property type="entry name" value="DUF1611_N"/>
    <property type="match status" value="1"/>
</dbReference>
<comment type="caution">
    <text evidence="3">The sequence shown here is derived from an EMBL/GenBank/DDBJ whole genome shotgun (WGS) entry which is preliminary data.</text>
</comment>